<dbReference type="InterPro" id="IPR011009">
    <property type="entry name" value="Kinase-like_dom_sf"/>
</dbReference>
<dbReference type="Proteomes" id="UP000027265">
    <property type="component" value="Unassembled WGS sequence"/>
</dbReference>
<feature type="non-terminal residue" evidence="1">
    <location>
        <position position="1"/>
    </location>
</feature>
<dbReference type="EMBL" id="KL197755">
    <property type="protein sequence ID" value="KDQ50826.1"/>
    <property type="molecule type" value="Genomic_DNA"/>
</dbReference>
<organism evidence="1 2">
    <name type="scientific">Jaapia argillacea MUCL 33604</name>
    <dbReference type="NCBI Taxonomy" id="933084"/>
    <lineage>
        <taxon>Eukaryota</taxon>
        <taxon>Fungi</taxon>
        <taxon>Dikarya</taxon>
        <taxon>Basidiomycota</taxon>
        <taxon>Agaricomycotina</taxon>
        <taxon>Agaricomycetes</taxon>
        <taxon>Agaricomycetidae</taxon>
        <taxon>Jaapiales</taxon>
        <taxon>Jaapiaceae</taxon>
        <taxon>Jaapia</taxon>
    </lineage>
</organism>
<dbReference type="HOGENOM" id="CLU_013871_0_2_1"/>
<dbReference type="Gene3D" id="1.10.510.10">
    <property type="entry name" value="Transferase(Phosphotransferase) domain 1"/>
    <property type="match status" value="1"/>
</dbReference>
<name>A0A067PK47_9AGAM</name>
<feature type="non-terminal residue" evidence="1">
    <location>
        <position position="128"/>
    </location>
</feature>
<dbReference type="OrthoDB" id="3250441at2759"/>
<dbReference type="AlphaFoldDB" id="A0A067PK47"/>
<dbReference type="SUPFAM" id="SSF56112">
    <property type="entry name" value="Protein kinase-like (PK-like)"/>
    <property type="match status" value="1"/>
</dbReference>
<dbReference type="InParanoid" id="A0A067PK47"/>
<sequence>SLFRAKFGDEIVLVKFCETYNERAHRELAHSNLAPPLHFCSKIHGGIMMVVMGFIEGRDTHYQFKNQKLPADIMDDVKSAIHRLHEIGLIFGDLCHPNIMIVPKDLNAATILVDFDWAGEHGHATYPA</sequence>
<protein>
    <recommendedName>
        <fullName evidence="3">Protein kinase domain-containing protein</fullName>
    </recommendedName>
</protein>
<proteinExistence type="predicted"/>
<reference evidence="2" key="1">
    <citation type="journal article" date="2014" name="Proc. Natl. Acad. Sci. U.S.A.">
        <title>Extensive sampling of basidiomycete genomes demonstrates inadequacy of the white-rot/brown-rot paradigm for wood decay fungi.</title>
        <authorList>
            <person name="Riley R."/>
            <person name="Salamov A.A."/>
            <person name="Brown D.W."/>
            <person name="Nagy L.G."/>
            <person name="Floudas D."/>
            <person name="Held B.W."/>
            <person name="Levasseur A."/>
            <person name="Lombard V."/>
            <person name="Morin E."/>
            <person name="Otillar R."/>
            <person name="Lindquist E.A."/>
            <person name="Sun H."/>
            <person name="LaButti K.M."/>
            <person name="Schmutz J."/>
            <person name="Jabbour D."/>
            <person name="Luo H."/>
            <person name="Baker S.E."/>
            <person name="Pisabarro A.G."/>
            <person name="Walton J.D."/>
            <person name="Blanchette R.A."/>
            <person name="Henrissat B."/>
            <person name="Martin F."/>
            <person name="Cullen D."/>
            <person name="Hibbett D.S."/>
            <person name="Grigoriev I.V."/>
        </authorList>
    </citation>
    <scope>NUCLEOTIDE SEQUENCE [LARGE SCALE GENOMIC DNA]</scope>
    <source>
        <strain evidence="2">MUCL 33604</strain>
    </source>
</reference>
<gene>
    <name evidence="1" type="ORF">JAAARDRAFT_93709</name>
</gene>
<evidence type="ECO:0000313" key="2">
    <source>
        <dbReference type="Proteomes" id="UP000027265"/>
    </source>
</evidence>
<keyword evidence="2" id="KW-1185">Reference proteome</keyword>
<accession>A0A067PK47</accession>
<evidence type="ECO:0000313" key="1">
    <source>
        <dbReference type="EMBL" id="KDQ50826.1"/>
    </source>
</evidence>
<evidence type="ECO:0008006" key="3">
    <source>
        <dbReference type="Google" id="ProtNLM"/>
    </source>
</evidence>